<name>A0A2J6SWA8_9HELO</name>
<organism evidence="2 3">
    <name type="scientific">Hyaloscypha bicolor E</name>
    <dbReference type="NCBI Taxonomy" id="1095630"/>
    <lineage>
        <taxon>Eukaryota</taxon>
        <taxon>Fungi</taxon>
        <taxon>Dikarya</taxon>
        <taxon>Ascomycota</taxon>
        <taxon>Pezizomycotina</taxon>
        <taxon>Leotiomycetes</taxon>
        <taxon>Helotiales</taxon>
        <taxon>Hyaloscyphaceae</taxon>
        <taxon>Hyaloscypha</taxon>
        <taxon>Hyaloscypha bicolor</taxon>
    </lineage>
</organism>
<protein>
    <submittedName>
        <fullName evidence="2">Uncharacterized protein</fullName>
    </submittedName>
</protein>
<accession>A0A2J6SWA8</accession>
<dbReference type="InParanoid" id="A0A2J6SWA8"/>
<dbReference type="Proteomes" id="UP000235371">
    <property type="component" value="Unassembled WGS sequence"/>
</dbReference>
<evidence type="ECO:0000313" key="3">
    <source>
        <dbReference type="Proteomes" id="UP000235371"/>
    </source>
</evidence>
<dbReference type="GeneID" id="36589216"/>
<feature type="compositionally biased region" description="Gly residues" evidence="1">
    <location>
        <begin position="87"/>
        <end position="104"/>
    </location>
</feature>
<gene>
    <name evidence="2" type="ORF">K444DRAFT_617506</name>
</gene>
<evidence type="ECO:0000256" key="1">
    <source>
        <dbReference type="SAM" id="MobiDB-lite"/>
    </source>
</evidence>
<evidence type="ECO:0000313" key="2">
    <source>
        <dbReference type="EMBL" id="PMD55065.1"/>
    </source>
</evidence>
<sequence>MAASAGRLGLPVVRPLGRGGAEERESGETMGSEISGYDDNDGSRERSGEGGMGRTPILHSTRATSGVFPEGPRNDSEDEEEFEKMLAGGGNGGDGGNGGSGGAK</sequence>
<dbReference type="RefSeq" id="XP_024731969.1">
    <property type="nucleotide sequence ID" value="XM_024881139.1"/>
</dbReference>
<dbReference type="OrthoDB" id="3562680at2759"/>
<reference evidence="2 3" key="1">
    <citation type="submission" date="2016-04" db="EMBL/GenBank/DDBJ databases">
        <title>A degradative enzymes factory behind the ericoid mycorrhizal symbiosis.</title>
        <authorList>
            <consortium name="DOE Joint Genome Institute"/>
            <person name="Martino E."/>
            <person name="Morin E."/>
            <person name="Grelet G."/>
            <person name="Kuo A."/>
            <person name="Kohler A."/>
            <person name="Daghino S."/>
            <person name="Barry K."/>
            <person name="Choi C."/>
            <person name="Cichocki N."/>
            <person name="Clum A."/>
            <person name="Copeland A."/>
            <person name="Hainaut M."/>
            <person name="Haridas S."/>
            <person name="Labutti K."/>
            <person name="Lindquist E."/>
            <person name="Lipzen A."/>
            <person name="Khouja H.-R."/>
            <person name="Murat C."/>
            <person name="Ohm R."/>
            <person name="Olson A."/>
            <person name="Spatafora J."/>
            <person name="Veneault-Fourrey C."/>
            <person name="Henrissat B."/>
            <person name="Grigoriev I."/>
            <person name="Martin F."/>
            <person name="Perotto S."/>
        </authorList>
    </citation>
    <scope>NUCLEOTIDE SEQUENCE [LARGE SCALE GENOMIC DNA]</scope>
    <source>
        <strain evidence="2 3">E</strain>
    </source>
</reference>
<feature type="region of interest" description="Disordered" evidence="1">
    <location>
        <begin position="1"/>
        <end position="104"/>
    </location>
</feature>
<dbReference type="AlphaFoldDB" id="A0A2J6SWA8"/>
<dbReference type="EMBL" id="KZ613856">
    <property type="protein sequence ID" value="PMD55065.1"/>
    <property type="molecule type" value="Genomic_DNA"/>
</dbReference>
<keyword evidence="3" id="KW-1185">Reference proteome</keyword>
<proteinExistence type="predicted"/>